<evidence type="ECO:0000256" key="7">
    <source>
        <dbReference type="SAM" id="Phobius"/>
    </source>
</evidence>
<keyword evidence="5 7" id="KW-0472">Membrane</keyword>
<feature type="transmembrane region" description="Helical" evidence="7">
    <location>
        <begin position="20"/>
        <end position="40"/>
    </location>
</feature>
<feature type="transmembrane region" description="Helical" evidence="7">
    <location>
        <begin position="46"/>
        <end position="65"/>
    </location>
</feature>
<feature type="transmembrane region" description="Helical" evidence="7">
    <location>
        <begin position="122"/>
        <end position="142"/>
    </location>
</feature>
<dbReference type="AlphaFoldDB" id="A0A022KUP6"/>
<protein>
    <recommendedName>
        <fullName evidence="10">Polysaccharide biosynthesis protein</fullName>
    </recommendedName>
</protein>
<feature type="transmembrane region" description="Helical" evidence="7">
    <location>
        <begin position="362"/>
        <end position="382"/>
    </location>
</feature>
<evidence type="ECO:0000313" key="9">
    <source>
        <dbReference type="Proteomes" id="UP000019754"/>
    </source>
</evidence>
<feature type="transmembrane region" description="Helical" evidence="7">
    <location>
        <begin position="329"/>
        <end position="350"/>
    </location>
</feature>
<keyword evidence="4 7" id="KW-1133">Transmembrane helix</keyword>
<feature type="compositionally biased region" description="Basic and acidic residues" evidence="6">
    <location>
        <begin position="445"/>
        <end position="466"/>
    </location>
</feature>
<comment type="subcellular location">
    <subcellularLocation>
        <location evidence="1">Cell membrane</location>
        <topology evidence="1">Multi-pass membrane protein</topology>
    </subcellularLocation>
</comment>
<evidence type="ECO:0000256" key="5">
    <source>
        <dbReference type="ARBA" id="ARBA00023136"/>
    </source>
</evidence>
<sequence>MTGKPQARPGEHRAGTDAVVVALGYLSSFAYPLVALPFLARALGAPVLGALMVVLAVLQLIVYVTDYGFSQSALRRVVTRDSDAELGQIIGSTLTAKLLLLAGCAVVLLAAVAAVPGMRSHWGLYLLGLALVAAGTLFPDWLLQGLGRFTAFSALLACGRLVALAGLLATVRGPGDVAWALTWQVVPLGLSALGAWLVLARAGQARWTAQTRSSVGFALADGKHLFVGNIAHMSMGAVNTVVLGALAGPVQAAYFGAAERFGNAGRGVMGGVSVAMLPRMTRAETDPSADSVRRTISIGIAGAYVLGGGSLIVLAPVLVPWYLGPGFAGAVPIAQLIGLALCAAGGSAVLSLRAAAAHRFAAIARVTTIAALTHLALIGPAAHLWGGTGAAATVLLSDLLLFVLFGIDHLRLRHLARGADPLPEERHDHVTAAEAATALEPPPEPVRHRDHAGLRPGSDAEGRDRLGAPSVPL</sequence>
<feature type="transmembrane region" description="Helical" evidence="7">
    <location>
        <begin position="149"/>
        <end position="171"/>
    </location>
</feature>
<evidence type="ECO:0000313" key="8">
    <source>
        <dbReference type="EMBL" id="EYT49525.1"/>
    </source>
</evidence>
<organism evidence="8 9">
    <name type="scientific">Brachybacterium muris UCD-AY4</name>
    <dbReference type="NCBI Taxonomy" id="1249481"/>
    <lineage>
        <taxon>Bacteria</taxon>
        <taxon>Bacillati</taxon>
        <taxon>Actinomycetota</taxon>
        <taxon>Actinomycetes</taxon>
        <taxon>Micrococcales</taxon>
        <taxon>Dermabacteraceae</taxon>
        <taxon>Brachybacterium</taxon>
    </lineage>
</organism>
<dbReference type="RefSeq" id="WP_017823078.1">
    <property type="nucleotide sequence ID" value="NZ_AORC01000009.1"/>
</dbReference>
<name>A0A022KUP6_9MICO</name>
<keyword evidence="3 7" id="KW-0812">Transmembrane</keyword>
<dbReference type="InterPro" id="IPR050833">
    <property type="entry name" value="Poly_Biosynth_Transport"/>
</dbReference>
<dbReference type="GO" id="GO:0005886">
    <property type="term" value="C:plasma membrane"/>
    <property type="evidence" value="ECO:0007669"/>
    <property type="project" value="UniProtKB-SubCell"/>
</dbReference>
<dbReference type="PANTHER" id="PTHR30250:SF11">
    <property type="entry name" value="O-ANTIGEN TRANSPORTER-RELATED"/>
    <property type="match status" value="1"/>
</dbReference>
<evidence type="ECO:0000256" key="2">
    <source>
        <dbReference type="ARBA" id="ARBA00022475"/>
    </source>
</evidence>
<gene>
    <name evidence="8" type="ORF">D641_0107720</name>
</gene>
<comment type="caution">
    <text evidence="8">The sequence shown here is derived from an EMBL/GenBank/DDBJ whole genome shotgun (WGS) entry which is preliminary data.</text>
</comment>
<evidence type="ECO:0000256" key="4">
    <source>
        <dbReference type="ARBA" id="ARBA00022989"/>
    </source>
</evidence>
<accession>A0A022KUP6</accession>
<evidence type="ECO:0000256" key="6">
    <source>
        <dbReference type="SAM" id="MobiDB-lite"/>
    </source>
</evidence>
<feature type="region of interest" description="Disordered" evidence="6">
    <location>
        <begin position="423"/>
        <end position="473"/>
    </location>
</feature>
<dbReference type="HOGENOM" id="CLU_577057_0_0_11"/>
<keyword evidence="9" id="KW-1185">Reference proteome</keyword>
<evidence type="ECO:0000256" key="3">
    <source>
        <dbReference type="ARBA" id="ARBA00022692"/>
    </source>
</evidence>
<reference evidence="8 9" key="1">
    <citation type="journal article" date="2013" name="Genome Announc.">
        <title>Draft genome sequence of an Actinobacterium, Brachybacterium muris strain UCD-AY4.</title>
        <authorList>
            <person name="Lo J.R."/>
            <person name="Lang J.M."/>
            <person name="Darling A.E."/>
            <person name="Eisen J.A."/>
            <person name="Coil D.A."/>
        </authorList>
    </citation>
    <scope>NUCLEOTIDE SEQUENCE [LARGE SCALE GENOMIC DNA]</scope>
    <source>
        <strain evidence="8 9">UCD-AY4</strain>
    </source>
</reference>
<evidence type="ECO:0000256" key="1">
    <source>
        <dbReference type="ARBA" id="ARBA00004651"/>
    </source>
</evidence>
<dbReference type="EMBL" id="AORC01000009">
    <property type="protein sequence ID" value="EYT49525.1"/>
    <property type="molecule type" value="Genomic_DNA"/>
</dbReference>
<feature type="transmembrane region" description="Helical" evidence="7">
    <location>
        <begin position="303"/>
        <end position="323"/>
    </location>
</feature>
<dbReference type="OrthoDB" id="103403at2"/>
<evidence type="ECO:0008006" key="10">
    <source>
        <dbReference type="Google" id="ProtNLM"/>
    </source>
</evidence>
<feature type="transmembrane region" description="Helical" evidence="7">
    <location>
        <begin position="177"/>
        <end position="199"/>
    </location>
</feature>
<dbReference type="Proteomes" id="UP000019754">
    <property type="component" value="Unassembled WGS sequence"/>
</dbReference>
<proteinExistence type="predicted"/>
<dbReference type="InterPro" id="IPR002797">
    <property type="entry name" value="Polysacc_synth"/>
</dbReference>
<dbReference type="Pfam" id="PF01943">
    <property type="entry name" value="Polysacc_synt"/>
    <property type="match status" value="1"/>
</dbReference>
<keyword evidence="2" id="KW-1003">Cell membrane</keyword>
<feature type="transmembrane region" description="Helical" evidence="7">
    <location>
        <begin position="98"/>
        <end position="116"/>
    </location>
</feature>
<dbReference type="PANTHER" id="PTHR30250">
    <property type="entry name" value="PST FAMILY PREDICTED COLANIC ACID TRANSPORTER"/>
    <property type="match status" value="1"/>
</dbReference>
<dbReference type="STRING" id="1249481.D641_0107720"/>
<feature type="transmembrane region" description="Helical" evidence="7">
    <location>
        <begin position="388"/>
        <end position="407"/>
    </location>
</feature>